<comment type="caution">
    <text evidence="2">The sequence shown here is derived from an EMBL/GenBank/DDBJ whole genome shotgun (WGS) entry which is preliminary data.</text>
</comment>
<name>A0AAV6SFC2_SOLSE</name>
<proteinExistence type="predicted"/>
<dbReference type="EMBL" id="JAGKHQ010000005">
    <property type="protein sequence ID" value="KAG7516219.1"/>
    <property type="molecule type" value="Genomic_DNA"/>
</dbReference>
<evidence type="ECO:0000256" key="1">
    <source>
        <dbReference type="SAM" id="Phobius"/>
    </source>
</evidence>
<feature type="transmembrane region" description="Helical" evidence="1">
    <location>
        <begin position="77"/>
        <end position="94"/>
    </location>
</feature>
<keyword evidence="1" id="KW-1133">Transmembrane helix</keyword>
<organism evidence="2 3">
    <name type="scientific">Solea senegalensis</name>
    <name type="common">Senegalese sole</name>
    <dbReference type="NCBI Taxonomy" id="28829"/>
    <lineage>
        <taxon>Eukaryota</taxon>
        <taxon>Metazoa</taxon>
        <taxon>Chordata</taxon>
        <taxon>Craniata</taxon>
        <taxon>Vertebrata</taxon>
        <taxon>Euteleostomi</taxon>
        <taxon>Actinopterygii</taxon>
        <taxon>Neopterygii</taxon>
        <taxon>Teleostei</taxon>
        <taxon>Neoteleostei</taxon>
        <taxon>Acanthomorphata</taxon>
        <taxon>Carangaria</taxon>
        <taxon>Pleuronectiformes</taxon>
        <taxon>Pleuronectoidei</taxon>
        <taxon>Soleidae</taxon>
        <taxon>Solea</taxon>
    </lineage>
</organism>
<evidence type="ECO:0000313" key="3">
    <source>
        <dbReference type="Proteomes" id="UP000693946"/>
    </source>
</evidence>
<keyword evidence="1" id="KW-0812">Transmembrane</keyword>
<dbReference type="AlphaFoldDB" id="A0AAV6SFC2"/>
<protein>
    <submittedName>
        <fullName evidence="2">Uncharacterized protein</fullName>
    </submittedName>
</protein>
<sequence>MCACVREGEEAEYVCERRGEERRAERENVGRSVPLLGAALQKPFREHLEAQKAKLHHHAVEGIPTEEDWMSWLFEKVGVIMVCFFVCSIVNFMAQSFASAGQGRVTAVPSTSEAPTTPFLITALPPG</sequence>
<dbReference type="Proteomes" id="UP000693946">
    <property type="component" value="Linkage Group LG13"/>
</dbReference>
<gene>
    <name evidence="2" type="ORF">JOB18_025933</name>
</gene>
<accession>A0AAV6SFC2</accession>
<evidence type="ECO:0000313" key="2">
    <source>
        <dbReference type="EMBL" id="KAG7516219.1"/>
    </source>
</evidence>
<keyword evidence="3" id="KW-1185">Reference proteome</keyword>
<reference evidence="2 3" key="1">
    <citation type="journal article" date="2021" name="Sci. Rep.">
        <title>Chromosome anchoring in Senegalese sole (Solea senegalensis) reveals sex-associated markers and genome rearrangements in flatfish.</title>
        <authorList>
            <person name="Guerrero-Cozar I."/>
            <person name="Gomez-Garrido J."/>
            <person name="Berbel C."/>
            <person name="Martinez-Blanch J.F."/>
            <person name="Alioto T."/>
            <person name="Claros M.G."/>
            <person name="Gagnaire P.A."/>
            <person name="Manchado M."/>
        </authorList>
    </citation>
    <scope>NUCLEOTIDE SEQUENCE [LARGE SCALE GENOMIC DNA]</scope>
    <source>
        <strain evidence="2">Sse05_10M</strain>
    </source>
</reference>
<keyword evidence="1" id="KW-0472">Membrane</keyword>